<dbReference type="InterPro" id="IPR036396">
    <property type="entry name" value="Cyt_P450_sf"/>
</dbReference>
<dbReference type="PANTHER" id="PTHR24305">
    <property type="entry name" value="CYTOCHROME P450"/>
    <property type="match status" value="1"/>
</dbReference>
<accession>A0A2J6QP01</accession>
<dbReference type="GO" id="GO:0016705">
    <property type="term" value="F:oxidoreductase activity, acting on paired donors, with incorporation or reduction of molecular oxygen"/>
    <property type="evidence" value="ECO:0007669"/>
    <property type="project" value="InterPro"/>
</dbReference>
<dbReference type="Proteomes" id="UP000235672">
    <property type="component" value="Unassembled WGS sequence"/>
</dbReference>
<dbReference type="GO" id="GO:0020037">
    <property type="term" value="F:heme binding"/>
    <property type="evidence" value="ECO:0007669"/>
    <property type="project" value="InterPro"/>
</dbReference>
<dbReference type="InterPro" id="IPR001128">
    <property type="entry name" value="Cyt_P450"/>
</dbReference>
<proteinExistence type="predicted"/>
<feature type="transmembrane region" description="Helical" evidence="1">
    <location>
        <begin position="6"/>
        <end position="30"/>
    </location>
</feature>
<organism evidence="2 3">
    <name type="scientific">Hyaloscypha hepaticicola</name>
    <dbReference type="NCBI Taxonomy" id="2082293"/>
    <lineage>
        <taxon>Eukaryota</taxon>
        <taxon>Fungi</taxon>
        <taxon>Dikarya</taxon>
        <taxon>Ascomycota</taxon>
        <taxon>Pezizomycotina</taxon>
        <taxon>Leotiomycetes</taxon>
        <taxon>Helotiales</taxon>
        <taxon>Hyaloscyphaceae</taxon>
        <taxon>Hyaloscypha</taxon>
    </lineage>
</organism>
<dbReference type="Gene3D" id="1.10.630.10">
    <property type="entry name" value="Cytochrome P450"/>
    <property type="match status" value="1"/>
</dbReference>
<dbReference type="PANTHER" id="PTHR24305:SF190">
    <property type="entry name" value="P450, PUTATIVE (EUROFUNG)-RELATED"/>
    <property type="match status" value="1"/>
</dbReference>
<keyword evidence="3" id="KW-1185">Reference proteome</keyword>
<dbReference type="Pfam" id="PF00067">
    <property type="entry name" value="p450"/>
    <property type="match status" value="1"/>
</dbReference>
<evidence type="ECO:0000313" key="2">
    <source>
        <dbReference type="EMBL" id="PMD27974.1"/>
    </source>
</evidence>
<name>A0A2J6QP01_9HELO</name>
<evidence type="ECO:0000313" key="3">
    <source>
        <dbReference type="Proteomes" id="UP000235672"/>
    </source>
</evidence>
<keyword evidence="1" id="KW-1133">Transmembrane helix</keyword>
<dbReference type="AlphaFoldDB" id="A0A2J6QP01"/>
<keyword evidence="1" id="KW-0472">Membrane</keyword>
<dbReference type="PRINTS" id="PR00463">
    <property type="entry name" value="EP450I"/>
</dbReference>
<dbReference type="CDD" id="cd11060">
    <property type="entry name" value="CYP57A1-like"/>
    <property type="match status" value="1"/>
</dbReference>
<dbReference type="STRING" id="1745343.A0A2J6QP01"/>
<dbReference type="GO" id="GO:0005506">
    <property type="term" value="F:iron ion binding"/>
    <property type="evidence" value="ECO:0007669"/>
    <property type="project" value="InterPro"/>
</dbReference>
<sequence length="446" mass="49368">MALINFQNSLFLVSLSFCSLPVLYLLYSIFRALSTPLRGIPGPFLARFTRFWKLKEIYKGHFEKTNVKLHRKYGPIVRIAPNEYSIDDPDAVKIIYGLGSQFIKSPWYIAAGSADKHPPADLFTDRNPTRHAATRRKVASAYSMTNLAQLEPFVDECSSLLRKRFTEFADQKRTIDMGHWMQCYAFDVIGEITVAKRFGFLDTGEDLDGIMLGIHRYLIHCAHVGVYSEFHRPISKLMRLIRGSGGDSAFVDFTQSQLQERLANMDIEKIESKGDFLSKLLSLHADKPEKVTMADVFMACMTNIGAGSDTTGLSLSAVIYYLCKNPEVMRKLREEIDGLAKKGEISDPVTHGQAQNMPYLQAVLKEALRMHPATGLPLGRVVPEGGAVISGKMFPAGAVVGVNSWVAHANTNVFGLDASVLSVGYHGPLSFSTSRSQWGLGCSSGI</sequence>
<reference evidence="2 3" key="1">
    <citation type="submission" date="2016-05" db="EMBL/GenBank/DDBJ databases">
        <title>A degradative enzymes factory behind the ericoid mycorrhizal symbiosis.</title>
        <authorList>
            <consortium name="DOE Joint Genome Institute"/>
            <person name="Martino E."/>
            <person name="Morin E."/>
            <person name="Grelet G."/>
            <person name="Kuo A."/>
            <person name="Kohler A."/>
            <person name="Daghino S."/>
            <person name="Barry K."/>
            <person name="Choi C."/>
            <person name="Cichocki N."/>
            <person name="Clum A."/>
            <person name="Copeland A."/>
            <person name="Hainaut M."/>
            <person name="Haridas S."/>
            <person name="Labutti K."/>
            <person name="Lindquist E."/>
            <person name="Lipzen A."/>
            <person name="Khouja H.-R."/>
            <person name="Murat C."/>
            <person name="Ohm R."/>
            <person name="Olson A."/>
            <person name="Spatafora J."/>
            <person name="Veneault-Fourrey C."/>
            <person name="Henrissat B."/>
            <person name="Grigoriev I."/>
            <person name="Martin F."/>
            <person name="Perotto S."/>
        </authorList>
    </citation>
    <scope>NUCLEOTIDE SEQUENCE [LARGE SCALE GENOMIC DNA]</scope>
    <source>
        <strain evidence="2 3">UAMH 7357</strain>
    </source>
</reference>
<gene>
    <name evidence="2" type="ORF">NA56DRAFT_743259</name>
</gene>
<dbReference type="GO" id="GO:0004497">
    <property type="term" value="F:monooxygenase activity"/>
    <property type="evidence" value="ECO:0007669"/>
    <property type="project" value="InterPro"/>
</dbReference>
<dbReference type="EMBL" id="KZ613465">
    <property type="protein sequence ID" value="PMD27974.1"/>
    <property type="molecule type" value="Genomic_DNA"/>
</dbReference>
<dbReference type="SUPFAM" id="SSF48264">
    <property type="entry name" value="Cytochrome P450"/>
    <property type="match status" value="1"/>
</dbReference>
<dbReference type="InterPro" id="IPR002401">
    <property type="entry name" value="Cyt_P450_E_grp-I"/>
</dbReference>
<dbReference type="OrthoDB" id="3934656at2759"/>
<keyword evidence="1" id="KW-0812">Transmembrane</keyword>
<evidence type="ECO:0000256" key="1">
    <source>
        <dbReference type="SAM" id="Phobius"/>
    </source>
</evidence>
<protein>
    <submittedName>
        <fullName evidence="2">Cytochrome P450</fullName>
    </submittedName>
</protein>
<dbReference type="InterPro" id="IPR050121">
    <property type="entry name" value="Cytochrome_P450_monoxygenase"/>
</dbReference>